<dbReference type="EMBL" id="SJPV01000005">
    <property type="protein sequence ID" value="TWU37040.1"/>
    <property type="molecule type" value="Genomic_DNA"/>
</dbReference>
<evidence type="ECO:0000256" key="1">
    <source>
        <dbReference type="SAM" id="Phobius"/>
    </source>
</evidence>
<proteinExistence type="predicted"/>
<keyword evidence="1" id="KW-0812">Transmembrane</keyword>
<keyword evidence="3" id="KW-1185">Reference proteome</keyword>
<dbReference type="Proteomes" id="UP000319143">
    <property type="component" value="Unassembled WGS sequence"/>
</dbReference>
<evidence type="ECO:0000313" key="2">
    <source>
        <dbReference type="EMBL" id="TWU37040.1"/>
    </source>
</evidence>
<dbReference type="AlphaFoldDB" id="A0A5C6DJN7"/>
<keyword evidence="1" id="KW-1133">Transmembrane helix</keyword>
<gene>
    <name evidence="2" type="ORF">Poly41_31660</name>
</gene>
<feature type="transmembrane region" description="Helical" evidence="1">
    <location>
        <begin position="20"/>
        <end position="42"/>
    </location>
</feature>
<comment type="caution">
    <text evidence="2">The sequence shown here is derived from an EMBL/GenBank/DDBJ whole genome shotgun (WGS) entry which is preliminary data.</text>
</comment>
<organism evidence="2 3">
    <name type="scientific">Novipirellula artificiosorum</name>
    <dbReference type="NCBI Taxonomy" id="2528016"/>
    <lineage>
        <taxon>Bacteria</taxon>
        <taxon>Pseudomonadati</taxon>
        <taxon>Planctomycetota</taxon>
        <taxon>Planctomycetia</taxon>
        <taxon>Pirellulales</taxon>
        <taxon>Pirellulaceae</taxon>
        <taxon>Novipirellula</taxon>
    </lineage>
</organism>
<evidence type="ECO:0000313" key="3">
    <source>
        <dbReference type="Proteomes" id="UP000319143"/>
    </source>
</evidence>
<protein>
    <submittedName>
        <fullName evidence="2">Uncharacterized protein</fullName>
    </submittedName>
</protein>
<sequence>MVELRALRPSRWLSQQTRMYRFWSSALPLVVLLVISGCAGGLRKIDNARGAFAAGDLDTSAETLSELAESRRRFADAAALDLAMVELARGDARSAEQRFRKLRDQFDAQPKLAPLSEVASIVTDDTARVFRPTGYEQIMIRTMLAVCSLATDGADAESYAMQAVMRQKELASEAEDRGVEDVSQAYQAVAFAPYIRGILREATHHDYDDAAKAYQLVSAVQPSFRAATRDMERASVGSHSAPGHGVLYVIGCVGRGPVLREVEAPTTTSAMQIASSVLNAQNNRDNDEGDSGDVIALPNIASVKVPAVFVPDSGIVAIGVRADGVAVGVTETLTDVGMLAQQQNDAEMPWTIARAVIRRAAKETAVATAGNSLGLSGTAGSLFHFAASSAWSSTEHADTRCWGLLPRQIQVLRVELPAGEYDIGLHSLGPTGMEMGIGRIKPITLIDGKNEYMIAIAPDETIYLAK</sequence>
<accession>A0A5C6DJN7</accession>
<keyword evidence="1" id="KW-0472">Membrane</keyword>
<reference evidence="2 3" key="1">
    <citation type="submission" date="2019-02" db="EMBL/GenBank/DDBJ databases">
        <title>Deep-cultivation of Planctomycetes and their phenomic and genomic characterization uncovers novel biology.</title>
        <authorList>
            <person name="Wiegand S."/>
            <person name="Jogler M."/>
            <person name="Boedeker C."/>
            <person name="Pinto D."/>
            <person name="Vollmers J."/>
            <person name="Rivas-Marin E."/>
            <person name="Kohn T."/>
            <person name="Peeters S.H."/>
            <person name="Heuer A."/>
            <person name="Rast P."/>
            <person name="Oberbeckmann S."/>
            <person name="Bunk B."/>
            <person name="Jeske O."/>
            <person name="Meyerdierks A."/>
            <person name="Storesund J.E."/>
            <person name="Kallscheuer N."/>
            <person name="Luecker S."/>
            <person name="Lage O.M."/>
            <person name="Pohl T."/>
            <person name="Merkel B.J."/>
            <person name="Hornburger P."/>
            <person name="Mueller R.-W."/>
            <person name="Bruemmer F."/>
            <person name="Labrenz M."/>
            <person name="Spormann A.M."/>
            <person name="Op Den Camp H."/>
            <person name="Overmann J."/>
            <person name="Amann R."/>
            <person name="Jetten M.S.M."/>
            <person name="Mascher T."/>
            <person name="Medema M.H."/>
            <person name="Devos D.P."/>
            <person name="Kaster A.-K."/>
            <person name="Ovreas L."/>
            <person name="Rohde M."/>
            <person name="Galperin M.Y."/>
            <person name="Jogler C."/>
        </authorList>
    </citation>
    <scope>NUCLEOTIDE SEQUENCE [LARGE SCALE GENOMIC DNA]</scope>
    <source>
        <strain evidence="2 3">Poly41</strain>
    </source>
</reference>
<name>A0A5C6DJN7_9BACT</name>